<accession>A0A7T8JX91</accession>
<dbReference type="AlphaFoldDB" id="A0A7T8JX91"/>
<sequence length="78" mass="8697">REDLHCGMLQQPPERQVVGQYQEGGPQVVQDENPASVMVLDVVSTAVDVLVNFFKAGEKINIDVYLGVLKEVVKPWMD</sequence>
<dbReference type="OrthoDB" id="6768201at2759"/>
<dbReference type="Proteomes" id="UP000595437">
    <property type="component" value="Chromosome 12"/>
</dbReference>
<feature type="non-terminal residue" evidence="1">
    <location>
        <position position="1"/>
    </location>
</feature>
<organism evidence="1 2">
    <name type="scientific">Caligus rogercresseyi</name>
    <name type="common">Sea louse</name>
    <dbReference type="NCBI Taxonomy" id="217165"/>
    <lineage>
        <taxon>Eukaryota</taxon>
        <taxon>Metazoa</taxon>
        <taxon>Ecdysozoa</taxon>
        <taxon>Arthropoda</taxon>
        <taxon>Crustacea</taxon>
        <taxon>Multicrustacea</taxon>
        <taxon>Hexanauplia</taxon>
        <taxon>Copepoda</taxon>
        <taxon>Siphonostomatoida</taxon>
        <taxon>Caligidae</taxon>
        <taxon>Caligus</taxon>
    </lineage>
</organism>
<gene>
    <name evidence="1" type="ORF">FKW44_017465</name>
</gene>
<keyword evidence="2" id="KW-1185">Reference proteome</keyword>
<dbReference type="EMBL" id="CP045901">
    <property type="protein sequence ID" value="QQP37255.1"/>
    <property type="molecule type" value="Genomic_DNA"/>
</dbReference>
<evidence type="ECO:0000313" key="2">
    <source>
        <dbReference type="Proteomes" id="UP000595437"/>
    </source>
</evidence>
<proteinExistence type="predicted"/>
<name>A0A7T8JX91_CALRO</name>
<reference evidence="2" key="1">
    <citation type="submission" date="2021-01" db="EMBL/GenBank/DDBJ databases">
        <title>Caligus Genome Assembly.</title>
        <authorList>
            <person name="Gallardo-Escarate C."/>
        </authorList>
    </citation>
    <scope>NUCLEOTIDE SEQUENCE [LARGE SCALE GENOMIC DNA]</scope>
</reference>
<evidence type="ECO:0000313" key="1">
    <source>
        <dbReference type="EMBL" id="QQP37255.1"/>
    </source>
</evidence>
<protein>
    <submittedName>
        <fullName evidence="1">Uncharacterized protein</fullName>
    </submittedName>
</protein>